<feature type="transmembrane region" description="Helical" evidence="9">
    <location>
        <begin position="69"/>
        <end position="88"/>
    </location>
</feature>
<reference evidence="12" key="1">
    <citation type="submission" date="2022-11" db="EMBL/GenBank/DDBJ databases">
        <title>Centuries of genome instability and evolution in soft-shell clam transmissible cancer (bioRxiv).</title>
        <authorList>
            <person name="Hart S.F.M."/>
            <person name="Yonemitsu M.A."/>
            <person name="Giersch R.M."/>
            <person name="Beal B.F."/>
            <person name="Arriagada G."/>
            <person name="Davis B.W."/>
            <person name="Ostrander E.A."/>
            <person name="Goff S.P."/>
            <person name="Metzger M.J."/>
        </authorList>
    </citation>
    <scope>NUCLEOTIDE SEQUENCE</scope>
    <source>
        <strain evidence="12">MELC-2E11</strain>
        <tissue evidence="12">Siphon/mantle</tissue>
    </source>
</reference>
<dbReference type="SUPFAM" id="SSF52540">
    <property type="entry name" value="P-loop containing nucleoside triphosphate hydrolases"/>
    <property type="match status" value="2"/>
</dbReference>
<dbReference type="Gene3D" id="3.40.50.300">
    <property type="entry name" value="P-loop containing nucleotide triphosphate hydrolases"/>
    <property type="match status" value="2"/>
</dbReference>
<dbReference type="Proteomes" id="UP001164746">
    <property type="component" value="Chromosome 11"/>
</dbReference>
<feature type="transmembrane region" description="Helical" evidence="9">
    <location>
        <begin position="29"/>
        <end position="48"/>
    </location>
</feature>
<evidence type="ECO:0000256" key="7">
    <source>
        <dbReference type="ARBA" id="ARBA00023136"/>
    </source>
</evidence>
<accession>A0ABY7FI66</accession>
<proteinExistence type="predicted"/>
<dbReference type="PANTHER" id="PTHR24223">
    <property type="entry name" value="ATP-BINDING CASSETTE SUB-FAMILY C"/>
    <property type="match status" value="1"/>
</dbReference>
<dbReference type="InterPro" id="IPR027417">
    <property type="entry name" value="P-loop_NTPase"/>
</dbReference>
<evidence type="ECO:0000313" key="13">
    <source>
        <dbReference type="Proteomes" id="UP001164746"/>
    </source>
</evidence>
<dbReference type="PANTHER" id="PTHR24223:SF415">
    <property type="entry name" value="FI20190P1"/>
    <property type="match status" value="1"/>
</dbReference>
<keyword evidence="2" id="KW-0813">Transport</keyword>
<evidence type="ECO:0000256" key="6">
    <source>
        <dbReference type="ARBA" id="ARBA00022989"/>
    </source>
</evidence>
<feature type="compositionally biased region" description="Polar residues" evidence="8">
    <location>
        <begin position="428"/>
        <end position="438"/>
    </location>
</feature>
<evidence type="ECO:0000256" key="9">
    <source>
        <dbReference type="SAM" id="Phobius"/>
    </source>
</evidence>
<keyword evidence="4" id="KW-0547">Nucleotide-binding</keyword>
<feature type="transmembrane region" description="Helical" evidence="9">
    <location>
        <begin position="100"/>
        <end position="117"/>
    </location>
</feature>
<gene>
    <name evidence="12" type="ORF">MAR_000779</name>
</gene>
<dbReference type="Gene3D" id="1.20.1560.10">
    <property type="entry name" value="ABC transporter type 1, transmembrane domain"/>
    <property type="match status" value="1"/>
</dbReference>
<sequence>MTFALLGVMDDARLIQDVPEVSPCFEESVLVWVPYGYMWVVLGPYLLYIAHGDRTTPLPWTPLQVAKSCVSGLLFCILLAAVSVTTTSGYRCVLTPEVPHVYYLAIALLVLLLEHYMRINGVKTSGIIFMFWFLAAVCGLLPLYSMATAKDNPCPEENALVVKAYKETLSANDLWDQTTRLRSGRLVPAFLKCWKQSEKRLTQKRKIIEIIDNRDNPGAYYPINYLLVLSFTLTRSVHYLDAQTAFVVLSLVNILRSPIVLTPFVVNGVMQGYVSFSRVQAFLWKEDVKEDTVEYTTKGDHVVNVENASFSWTEVDRRPTLNNINLNVDKGEIIAVVGQVGSGKSSLISAILGEMEKRAGHVAIQGKVAYVPQEAWIQNMTVRDNILFGHQWDEVRYSKVLNGCALLQDLEILSGGDMTEIDVKQALDQSGQPITKSGKSPVKRRHRKSTEREKSLGMSFSKDTALKGSELKNEGVSRLTQEEQSQKGSKFYLPTARQVKRMESVLRSPIYNHFSESISGASVIRAYRCMDRFIKESERRVDKNAKFYFAALSAGRWIAVRLETLGNFLILAAAIFALLSDLNGAQVGLSVTYSLQITISLNLVIQAISELEMNIVSAERVSEYTELISEAPWSIPARRPSREWPRTGDIELKMYRTRYREGLELTLKGLNCHIQSAEKIGIVGRTGAGKSSLALSLFRLIEAAGGSIVIDGRNIANMGLHDLRDKLTILPQDPVLFSGSLRENLDPFGRFDDPALWKALECAHLKESVDAMHGQLDYECGEGGSNLSVGQRQLVCLARTLLHKTRILILDEATAAVDLETDELIQETIRREFSECTVLTIAHRLNTVIDYDRVMVLSEGEIVEMDKPGNLLQDANSAFYKMAKDAGIV</sequence>
<evidence type="ECO:0000259" key="11">
    <source>
        <dbReference type="PROSITE" id="PS50929"/>
    </source>
</evidence>
<dbReference type="InterPro" id="IPR050173">
    <property type="entry name" value="ABC_transporter_C-like"/>
</dbReference>
<evidence type="ECO:0000256" key="4">
    <source>
        <dbReference type="ARBA" id="ARBA00022741"/>
    </source>
</evidence>
<evidence type="ECO:0000256" key="3">
    <source>
        <dbReference type="ARBA" id="ARBA00022692"/>
    </source>
</evidence>
<keyword evidence="5" id="KW-0067">ATP-binding</keyword>
<evidence type="ECO:0000256" key="8">
    <source>
        <dbReference type="SAM" id="MobiDB-lite"/>
    </source>
</evidence>
<feature type="region of interest" description="Disordered" evidence="8">
    <location>
        <begin position="428"/>
        <end position="459"/>
    </location>
</feature>
<name>A0ABY7FI66_MYAAR</name>
<keyword evidence="3 9" id="KW-0812">Transmembrane</keyword>
<dbReference type="PROSITE" id="PS50893">
    <property type="entry name" value="ABC_TRANSPORTER_2"/>
    <property type="match status" value="2"/>
</dbReference>
<evidence type="ECO:0000313" key="12">
    <source>
        <dbReference type="EMBL" id="WAR18941.1"/>
    </source>
</evidence>
<dbReference type="EMBL" id="CP111022">
    <property type="protein sequence ID" value="WAR18941.1"/>
    <property type="molecule type" value="Genomic_DNA"/>
</dbReference>
<organism evidence="12 13">
    <name type="scientific">Mya arenaria</name>
    <name type="common">Soft-shell clam</name>
    <dbReference type="NCBI Taxonomy" id="6604"/>
    <lineage>
        <taxon>Eukaryota</taxon>
        <taxon>Metazoa</taxon>
        <taxon>Spiralia</taxon>
        <taxon>Lophotrochozoa</taxon>
        <taxon>Mollusca</taxon>
        <taxon>Bivalvia</taxon>
        <taxon>Autobranchia</taxon>
        <taxon>Heteroconchia</taxon>
        <taxon>Euheterodonta</taxon>
        <taxon>Imparidentia</taxon>
        <taxon>Neoheterodontei</taxon>
        <taxon>Myida</taxon>
        <taxon>Myoidea</taxon>
        <taxon>Myidae</taxon>
        <taxon>Mya</taxon>
    </lineage>
</organism>
<evidence type="ECO:0000256" key="2">
    <source>
        <dbReference type="ARBA" id="ARBA00022448"/>
    </source>
</evidence>
<feature type="domain" description="ABC transporter" evidence="10">
    <location>
        <begin position="652"/>
        <end position="884"/>
    </location>
</feature>
<dbReference type="InterPro" id="IPR011527">
    <property type="entry name" value="ABC1_TM_dom"/>
</dbReference>
<evidence type="ECO:0000259" key="10">
    <source>
        <dbReference type="PROSITE" id="PS50893"/>
    </source>
</evidence>
<dbReference type="SUPFAM" id="SSF90123">
    <property type="entry name" value="ABC transporter transmembrane region"/>
    <property type="match status" value="1"/>
</dbReference>
<dbReference type="Pfam" id="PF00664">
    <property type="entry name" value="ABC_membrane"/>
    <property type="match status" value="1"/>
</dbReference>
<dbReference type="InterPro" id="IPR017871">
    <property type="entry name" value="ABC_transporter-like_CS"/>
</dbReference>
<dbReference type="InterPro" id="IPR036640">
    <property type="entry name" value="ABC1_TM_sf"/>
</dbReference>
<feature type="domain" description="ABC transporter" evidence="10">
    <location>
        <begin position="303"/>
        <end position="512"/>
    </location>
</feature>
<keyword evidence="7 9" id="KW-0472">Membrane</keyword>
<dbReference type="SMART" id="SM00382">
    <property type="entry name" value="AAA"/>
    <property type="match status" value="2"/>
</dbReference>
<comment type="subcellular location">
    <subcellularLocation>
        <location evidence="1">Membrane</location>
    </subcellularLocation>
</comment>
<dbReference type="PROSITE" id="PS00211">
    <property type="entry name" value="ABC_TRANSPORTER_1"/>
    <property type="match status" value="1"/>
</dbReference>
<protein>
    <submittedName>
        <fullName evidence="12">MRP1-like protein</fullName>
    </submittedName>
</protein>
<dbReference type="InterPro" id="IPR003593">
    <property type="entry name" value="AAA+_ATPase"/>
</dbReference>
<keyword evidence="13" id="KW-1185">Reference proteome</keyword>
<dbReference type="Pfam" id="PF00005">
    <property type="entry name" value="ABC_tran"/>
    <property type="match status" value="2"/>
</dbReference>
<dbReference type="CDD" id="cd03244">
    <property type="entry name" value="ABCC_MRP_domain2"/>
    <property type="match status" value="1"/>
</dbReference>
<feature type="domain" description="ABC transmembrane type-1" evidence="11">
    <location>
        <begin position="489"/>
        <end position="613"/>
    </location>
</feature>
<dbReference type="InterPro" id="IPR003439">
    <property type="entry name" value="ABC_transporter-like_ATP-bd"/>
</dbReference>
<evidence type="ECO:0000256" key="5">
    <source>
        <dbReference type="ARBA" id="ARBA00022840"/>
    </source>
</evidence>
<keyword evidence="6 9" id="KW-1133">Transmembrane helix</keyword>
<feature type="transmembrane region" description="Helical" evidence="9">
    <location>
        <begin position="129"/>
        <end position="147"/>
    </location>
</feature>
<dbReference type="PROSITE" id="PS50929">
    <property type="entry name" value="ABC_TM1F"/>
    <property type="match status" value="1"/>
</dbReference>
<evidence type="ECO:0000256" key="1">
    <source>
        <dbReference type="ARBA" id="ARBA00004370"/>
    </source>
</evidence>